<keyword evidence="1" id="KW-0472">Membrane</keyword>
<feature type="transmembrane region" description="Helical" evidence="1">
    <location>
        <begin position="71"/>
        <end position="93"/>
    </location>
</feature>
<dbReference type="eggNOG" id="ENOG5032A95">
    <property type="taxonomic scope" value="Bacteria"/>
</dbReference>
<gene>
    <name evidence="2" type="ORF">SSEG_08631</name>
</gene>
<dbReference type="AlphaFoldDB" id="B5HPJ7"/>
<reference evidence="2" key="1">
    <citation type="submission" date="2009-10" db="EMBL/GenBank/DDBJ databases">
        <title>The genome sequence of Streptomyces sviceus strain ATCC 29083.</title>
        <authorList>
            <consortium name="The Broad Institute Genome Sequencing Platform"/>
            <consortium name="Broad Institute Microbial Sequencing Center"/>
            <person name="Fischbach M."/>
            <person name="Godfrey P."/>
            <person name="Ward D."/>
            <person name="Young S."/>
            <person name="Zeng Q."/>
            <person name="Koehrsen M."/>
            <person name="Alvarado L."/>
            <person name="Berlin A.M."/>
            <person name="Bochicchio J."/>
            <person name="Borenstein D."/>
            <person name="Chapman S.B."/>
            <person name="Chen Z."/>
            <person name="Engels R."/>
            <person name="Freedman E."/>
            <person name="Gellesch M."/>
            <person name="Goldberg J."/>
            <person name="Griggs A."/>
            <person name="Gujja S."/>
            <person name="Heilman E.R."/>
            <person name="Heiman D.I."/>
            <person name="Hepburn T.A."/>
            <person name="Howarth C."/>
            <person name="Jen D."/>
            <person name="Larson L."/>
            <person name="Lewis B."/>
            <person name="Mehta T."/>
            <person name="Park D."/>
            <person name="Pearson M."/>
            <person name="Richards J."/>
            <person name="Roberts A."/>
            <person name="Saif S."/>
            <person name="Shea T.D."/>
            <person name="Shenoy N."/>
            <person name="Sisk P."/>
            <person name="Stolte C."/>
            <person name="Sykes S.N."/>
            <person name="Thomson T."/>
            <person name="Walk T."/>
            <person name="White J."/>
            <person name="Yandava C."/>
            <person name="Straight P."/>
            <person name="Clardy J."/>
            <person name="Hung D."/>
            <person name="Kolter R."/>
            <person name="Mekalanos J."/>
            <person name="Walker S."/>
            <person name="Walsh C.T."/>
            <person name="Wieland-Brown L.C."/>
            <person name="Haas B."/>
            <person name="Nusbaum C."/>
            <person name="Birren B."/>
        </authorList>
    </citation>
    <scope>NUCLEOTIDE SEQUENCE [LARGE SCALE GENOMIC DNA]</scope>
    <source>
        <strain evidence="2">ATCC 29083</strain>
    </source>
</reference>
<keyword evidence="3" id="KW-1185">Reference proteome</keyword>
<keyword evidence="1" id="KW-1133">Transmembrane helix</keyword>
<evidence type="ECO:0000256" key="1">
    <source>
        <dbReference type="SAM" id="Phobius"/>
    </source>
</evidence>
<dbReference type="Pfam" id="PF18968">
    <property type="entry name" value="DUF5707"/>
    <property type="match status" value="1"/>
</dbReference>
<evidence type="ECO:0000313" key="2">
    <source>
        <dbReference type="EMBL" id="EDY54773.1"/>
    </source>
</evidence>
<dbReference type="EMBL" id="CM000951">
    <property type="protein sequence ID" value="EDY54773.1"/>
    <property type="molecule type" value="Genomic_DNA"/>
</dbReference>
<proteinExistence type="predicted"/>
<protein>
    <submittedName>
        <fullName evidence="2">Uncharacterized protein</fullName>
    </submittedName>
</protein>
<keyword evidence="1" id="KW-0812">Transmembrane</keyword>
<dbReference type="HOGENOM" id="CLU_111154_0_0_11"/>
<dbReference type="Proteomes" id="UP000002785">
    <property type="component" value="Chromosome"/>
</dbReference>
<sequence length="216" mass="22016">MGVALTQAATSITLDGSSAELTRRTITQAGVEYACSYPALAARPGWVHGAAESAGVIQLNLSGELLMSRRIVLSVTAGVVVLGGAGAFALAYAGDQSPALAHSTARYTAPDGDRAGSFTFTTDVTASSGVKSVKVLAWPANSSFAKQGLTAKDMAAVESAVCKPSGGDTERCTYKVTVTRADADASQRGPWHVAVLVTAKDGDTTLDTKAADFTVA</sequence>
<accession>B5HPJ7</accession>
<dbReference type="InterPro" id="IPR043761">
    <property type="entry name" value="DUF5707"/>
</dbReference>
<organism evidence="2 3">
    <name type="scientific">Streptomyces sviceus (strain ATCC 29083 / DSM 924 / JCM 4929 / NBRC 13980 / NCIMB 11184 / NRRL 5439 / UC 5370)</name>
    <dbReference type="NCBI Taxonomy" id="463191"/>
    <lineage>
        <taxon>Bacteria</taxon>
        <taxon>Bacillati</taxon>
        <taxon>Actinomycetota</taxon>
        <taxon>Actinomycetes</taxon>
        <taxon>Kitasatosporales</taxon>
        <taxon>Streptomycetaceae</taxon>
        <taxon>Streptomyces</taxon>
    </lineage>
</organism>
<name>B5HPJ7_STRX2</name>
<evidence type="ECO:0000313" key="3">
    <source>
        <dbReference type="Proteomes" id="UP000002785"/>
    </source>
</evidence>